<reference evidence="2" key="1">
    <citation type="submission" date="2019-01" db="EMBL/GenBank/DDBJ databases">
        <title>Cytophagaceae bacterium strain CAR-16.</title>
        <authorList>
            <person name="Chen W.-M."/>
        </authorList>
    </citation>
    <scope>NUCLEOTIDE SEQUENCE [LARGE SCALE GENOMIC DNA]</scope>
    <source>
        <strain evidence="2">LLJ-11</strain>
    </source>
</reference>
<dbReference type="Pfam" id="PF05742">
    <property type="entry name" value="TANGO2"/>
    <property type="match status" value="1"/>
</dbReference>
<keyword evidence="2" id="KW-1185">Reference proteome</keyword>
<dbReference type="EMBL" id="SBKO01000002">
    <property type="protein sequence ID" value="RXR19305.1"/>
    <property type="molecule type" value="Genomic_DNA"/>
</dbReference>
<dbReference type="InterPro" id="IPR008551">
    <property type="entry name" value="TANGO2"/>
</dbReference>
<proteinExistence type="predicted"/>
<evidence type="ECO:0000313" key="1">
    <source>
        <dbReference type="EMBL" id="RXR19305.1"/>
    </source>
</evidence>
<comment type="caution">
    <text evidence="1">The sequence shown here is derived from an EMBL/GenBank/DDBJ whole genome shotgun (WGS) entry which is preliminary data.</text>
</comment>
<gene>
    <name evidence="1" type="ORF">EQG63_07630</name>
</gene>
<dbReference type="AlphaFoldDB" id="A0A4Q1K2X2"/>
<dbReference type="PANTHER" id="PTHR17985:SF8">
    <property type="entry name" value="TRANSPORT AND GOLGI ORGANIZATION PROTEIN 2 HOMOLOG"/>
    <property type="match status" value="1"/>
</dbReference>
<name>A0A4Q1K2X2_9FLAO</name>
<organism evidence="1 2">
    <name type="scientific">Flavobacterium amnicola</name>
    <dbReference type="NCBI Taxonomy" id="2506422"/>
    <lineage>
        <taxon>Bacteria</taxon>
        <taxon>Pseudomonadati</taxon>
        <taxon>Bacteroidota</taxon>
        <taxon>Flavobacteriia</taxon>
        <taxon>Flavobacteriales</taxon>
        <taxon>Flavobacteriaceae</taxon>
        <taxon>Flavobacterium</taxon>
    </lineage>
</organism>
<dbReference type="RefSeq" id="WP_129435763.1">
    <property type="nucleotide sequence ID" value="NZ_SBKO01000002.1"/>
</dbReference>
<protein>
    <recommendedName>
        <fullName evidence="3">Transport and Golgi organisation 2</fullName>
    </recommendedName>
</protein>
<accession>A0A4Q1K2X2</accession>
<sequence>MCTVTFVNSHGKHIITSNRDEKIVRPKSIIPKTYLIQSKKIFFSKDPKAGGTWYAVDEIGDVLVLLNGASEKHIPKSAYRRSRGLIVLDIIGAENCLEHWNTIDLENIEPFTLVYYSNNELYQLRWDEIKKETIKLDSSKNYIWSSVTLYPKEIRTIREEWFSEFLATKETVSPEEMLHFHQYTETEDKENGLVINRNQNMMTQSISQTLINQNKLSFTYLDLIDQTKFENTFLVL</sequence>
<evidence type="ECO:0000313" key="2">
    <source>
        <dbReference type="Proteomes" id="UP000290283"/>
    </source>
</evidence>
<dbReference type="PANTHER" id="PTHR17985">
    <property type="entry name" value="SER/THR-RICH PROTEIN T10 IN DGCR REGION"/>
    <property type="match status" value="1"/>
</dbReference>
<dbReference type="Proteomes" id="UP000290283">
    <property type="component" value="Unassembled WGS sequence"/>
</dbReference>
<dbReference type="OrthoDB" id="4380123at2"/>
<evidence type="ECO:0008006" key="3">
    <source>
        <dbReference type="Google" id="ProtNLM"/>
    </source>
</evidence>